<dbReference type="InterPro" id="IPR025101">
    <property type="entry name" value="DUF4012"/>
</dbReference>
<feature type="region of interest" description="Disordered" evidence="1">
    <location>
        <begin position="1"/>
        <end position="25"/>
    </location>
</feature>
<proteinExistence type="predicted"/>
<evidence type="ECO:0008006" key="5">
    <source>
        <dbReference type="Google" id="ProtNLM"/>
    </source>
</evidence>
<keyword evidence="2" id="KW-0812">Transmembrane</keyword>
<feature type="transmembrane region" description="Helical" evidence="2">
    <location>
        <begin position="32"/>
        <end position="53"/>
    </location>
</feature>
<accession>A0A511JCV8</accession>
<keyword evidence="4" id="KW-1185">Reference proteome</keyword>
<dbReference type="EMBL" id="BJWG01000012">
    <property type="protein sequence ID" value="GEL95838.1"/>
    <property type="molecule type" value="Genomic_DNA"/>
</dbReference>
<dbReference type="RefSeq" id="WP_146843475.1">
    <property type="nucleotide sequence ID" value="NZ_BJWG01000012.1"/>
</dbReference>
<dbReference type="Proteomes" id="UP000321720">
    <property type="component" value="Unassembled WGS sequence"/>
</dbReference>
<dbReference type="Pfam" id="PF13196">
    <property type="entry name" value="DUF4012"/>
    <property type="match status" value="1"/>
</dbReference>
<evidence type="ECO:0000256" key="2">
    <source>
        <dbReference type="SAM" id="Phobius"/>
    </source>
</evidence>
<dbReference type="AlphaFoldDB" id="A0A511JCV8"/>
<keyword evidence="2" id="KW-1133">Transmembrane helix</keyword>
<evidence type="ECO:0000313" key="4">
    <source>
        <dbReference type="Proteomes" id="UP000321720"/>
    </source>
</evidence>
<sequence length="602" mass="62118">MTTGVESAPAAPDAPEAPAAAAPRPRRRRGRAVALGFVLVVVALVAALAWVGYRAYGAVNALQDARVQLDDVTAEHGLAQLQAIDERLPAVQDATARARERVEDPVWSLAEHAPWLGAQLVAVRTVAQSLDDVAVGALPAAEDAGALLTGDGLRGADGRIDLAAMSAVQAPLASSAQIATDAAGRVAAIDRGPLVGPLRDAVVTVDDALDEASSTLTSAATTAALMPGMLGADEPRTYLVLALNSAELRSAGGIVGSALVVRVDDGEVTLVQQKAARHVAHPDEPVVALTADEVDVQGENVGRWIQDTVMTPDFPRTAQLARELWLADGGPDVDAVLALDPVAVQLMLEATGPLALPDGTVVDSKDFLQRTLRGVYLEAPDDAAADEYFASVAAGLLAAVASGAGESDEVVSAALEATDQRRVRVWSADPDEQATLAATTLGGAFLSGQDGASVGVFLDDATAGKLDYDLTADVTVEDLECSGAAPTATVRIALAYDPPADLLTWRDEILGTREESVPRGWLATRVTVFGPQGTELPTLRTGDGFAGRAASEAGRPVQQVSSLLAPGESVTYLATVPVVDGRVDVWTTPTADRPGHVAVTCQ</sequence>
<keyword evidence="2" id="KW-0472">Membrane</keyword>
<gene>
    <name evidence="3" type="ORF">CCO02nite_24960</name>
</gene>
<evidence type="ECO:0000313" key="3">
    <source>
        <dbReference type="EMBL" id="GEL95838.1"/>
    </source>
</evidence>
<protein>
    <recommendedName>
        <fullName evidence="5">DUF4012 domain-containing protein</fullName>
    </recommendedName>
</protein>
<name>A0A511JCV8_9CELL</name>
<organism evidence="3 4">
    <name type="scientific">Cellulomonas composti</name>
    <dbReference type="NCBI Taxonomy" id="266130"/>
    <lineage>
        <taxon>Bacteria</taxon>
        <taxon>Bacillati</taxon>
        <taxon>Actinomycetota</taxon>
        <taxon>Actinomycetes</taxon>
        <taxon>Micrococcales</taxon>
        <taxon>Cellulomonadaceae</taxon>
        <taxon>Cellulomonas</taxon>
    </lineage>
</organism>
<dbReference type="OrthoDB" id="3203519at2"/>
<reference evidence="3 4" key="1">
    <citation type="submission" date="2019-07" db="EMBL/GenBank/DDBJ databases">
        <title>Whole genome shotgun sequence of Cellulomonas composti NBRC 100758.</title>
        <authorList>
            <person name="Hosoyama A."/>
            <person name="Uohara A."/>
            <person name="Ohji S."/>
            <person name="Ichikawa N."/>
        </authorList>
    </citation>
    <scope>NUCLEOTIDE SEQUENCE [LARGE SCALE GENOMIC DNA]</scope>
    <source>
        <strain evidence="3 4">NBRC 100758</strain>
    </source>
</reference>
<feature type="compositionally biased region" description="Low complexity" evidence="1">
    <location>
        <begin position="8"/>
        <end position="23"/>
    </location>
</feature>
<evidence type="ECO:0000256" key="1">
    <source>
        <dbReference type="SAM" id="MobiDB-lite"/>
    </source>
</evidence>
<comment type="caution">
    <text evidence="3">The sequence shown here is derived from an EMBL/GenBank/DDBJ whole genome shotgun (WGS) entry which is preliminary data.</text>
</comment>